<reference evidence="7" key="1">
    <citation type="journal article" date="2019" name="Int. J. Syst. Evol. Microbiol.">
        <title>The Global Catalogue of Microorganisms (GCM) 10K type strain sequencing project: providing services to taxonomists for standard genome sequencing and annotation.</title>
        <authorList>
            <consortium name="The Broad Institute Genomics Platform"/>
            <consortium name="The Broad Institute Genome Sequencing Center for Infectious Disease"/>
            <person name="Wu L."/>
            <person name="Ma J."/>
        </authorList>
    </citation>
    <scope>NUCLEOTIDE SEQUENCE [LARGE SCALE GENOMIC DNA]</scope>
    <source>
        <strain evidence="7">CGMCC 1.16306</strain>
    </source>
</reference>
<feature type="domain" description="Solute-binding protein family 5" evidence="5">
    <location>
        <begin position="84"/>
        <end position="453"/>
    </location>
</feature>
<evidence type="ECO:0000256" key="3">
    <source>
        <dbReference type="ARBA" id="ARBA00022729"/>
    </source>
</evidence>
<evidence type="ECO:0000313" key="7">
    <source>
        <dbReference type="Proteomes" id="UP001596022"/>
    </source>
</evidence>
<keyword evidence="3 4" id="KW-0732">Signal</keyword>
<dbReference type="Proteomes" id="UP001596022">
    <property type="component" value="Unassembled WGS sequence"/>
</dbReference>
<gene>
    <name evidence="6" type="ORF">ACFO4N_11150</name>
</gene>
<dbReference type="InterPro" id="IPR039424">
    <property type="entry name" value="SBP_5"/>
</dbReference>
<dbReference type="SUPFAM" id="SSF53850">
    <property type="entry name" value="Periplasmic binding protein-like II"/>
    <property type="match status" value="1"/>
</dbReference>
<dbReference type="InterPro" id="IPR000914">
    <property type="entry name" value="SBP_5_dom"/>
</dbReference>
<name>A0ABV9GRG9_9BACL</name>
<dbReference type="Gene3D" id="3.10.105.10">
    <property type="entry name" value="Dipeptide-binding Protein, Domain 3"/>
    <property type="match status" value="1"/>
</dbReference>
<dbReference type="Gene3D" id="3.90.76.10">
    <property type="entry name" value="Dipeptide-binding Protein, Domain 1"/>
    <property type="match status" value="1"/>
</dbReference>
<evidence type="ECO:0000256" key="1">
    <source>
        <dbReference type="ARBA" id="ARBA00005695"/>
    </source>
</evidence>
<dbReference type="PANTHER" id="PTHR30290:SF9">
    <property type="entry name" value="OLIGOPEPTIDE-BINDING PROTEIN APPA"/>
    <property type="match status" value="1"/>
</dbReference>
<keyword evidence="2" id="KW-0813">Transport</keyword>
<organism evidence="6 7">
    <name type="scientific">Camelliibacillus cellulosilyticus</name>
    <dbReference type="NCBI Taxonomy" id="2174486"/>
    <lineage>
        <taxon>Bacteria</taxon>
        <taxon>Bacillati</taxon>
        <taxon>Bacillota</taxon>
        <taxon>Bacilli</taxon>
        <taxon>Bacillales</taxon>
        <taxon>Sporolactobacillaceae</taxon>
        <taxon>Camelliibacillus</taxon>
    </lineage>
</organism>
<comment type="similarity">
    <text evidence="1">Belongs to the bacterial solute-binding protein 5 family.</text>
</comment>
<evidence type="ECO:0000256" key="4">
    <source>
        <dbReference type="SAM" id="SignalP"/>
    </source>
</evidence>
<evidence type="ECO:0000313" key="6">
    <source>
        <dbReference type="EMBL" id="MFC4619270.1"/>
    </source>
</evidence>
<comment type="caution">
    <text evidence="6">The sequence shown here is derived from an EMBL/GenBank/DDBJ whole genome shotgun (WGS) entry which is preliminary data.</text>
</comment>
<keyword evidence="7" id="KW-1185">Reference proteome</keyword>
<protein>
    <submittedName>
        <fullName evidence="6">ABC transporter substrate-binding protein</fullName>
    </submittedName>
</protein>
<dbReference type="EMBL" id="JBHSFW010000007">
    <property type="protein sequence ID" value="MFC4619270.1"/>
    <property type="molecule type" value="Genomic_DNA"/>
</dbReference>
<dbReference type="CDD" id="cd08493">
    <property type="entry name" value="PBP2_DppA_like"/>
    <property type="match status" value="1"/>
</dbReference>
<evidence type="ECO:0000256" key="2">
    <source>
        <dbReference type="ARBA" id="ARBA00022448"/>
    </source>
</evidence>
<dbReference type="PIRSF" id="PIRSF002741">
    <property type="entry name" value="MppA"/>
    <property type="match status" value="1"/>
</dbReference>
<feature type="chain" id="PRO_5047264342" evidence="4">
    <location>
        <begin position="21"/>
        <end position="534"/>
    </location>
</feature>
<proteinExistence type="inferred from homology"/>
<evidence type="ECO:0000259" key="5">
    <source>
        <dbReference type="Pfam" id="PF00496"/>
    </source>
</evidence>
<sequence length="534" mass="59016">MRKGLLLAIISVFILSIALAGCSSSSNKGGGKSGSGSSGKEVLIYGRGADTTSLDPAVVTDGESLKVTNQIYDTLVNYKGQTTEVGPGLAESWDISKDGKTYTFHLHQGVKFHDGSDFNADAVVYNFDRWKNGKDEGKFAYYVSMFGGFGDKSVIQETKAIDDHTVEMTLKTPFAPFLKDLAMSPFAIASPKALKKYGDKYGVTAAVGTGPFKFKSWKHKDTITLEKNDDYWQKGDPKLDGVIFKVIPDNTARLNALKNGEIDLMDGLNPTDLKDAKSNANLQVIERPPMNVGYLGFNVEKKPFNNPQVREALNHAVDKQALIDAFFSGQATPAKNPMPSSISGYNDAIQSYDFNLDEAKKLLAKAGYPNGFKTELWTMSNPRDYLPNPDKIAEAIAHNFKKIGVDAKIVNYEWTTYIDKLKKGEQPMYLLGWTGDNGDPDNFLYTLLSTDAIGSNNYSRYSNADVDKLLKEAQTVTDENKRQDIYKQVQDLLHKEAPWIPLIHSNPMLVSSKKVSGYVTHPTSKEQMLDVTLK</sequence>
<feature type="signal peptide" evidence="4">
    <location>
        <begin position="1"/>
        <end position="20"/>
    </location>
</feature>
<dbReference type="InterPro" id="IPR030678">
    <property type="entry name" value="Peptide/Ni-bd"/>
</dbReference>
<dbReference type="PROSITE" id="PS51257">
    <property type="entry name" value="PROKAR_LIPOPROTEIN"/>
    <property type="match status" value="1"/>
</dbReference>
<dbReference type="Gene3D" id="3.40.190.10">
    <property type="entry name" value="Periplasmic binding protein-like II"/>
    <property type="match status" value="1"/>
</dbReference>
<dbReference type="PANTHER" id="PTHR30290">
    <property type="entry name" value="PERIPLASMIC BINDING COMPONENT OF ABC TRANSPORTER"/>
    <property type="match status" value="1"/>
</dbReference>
<dbReference type="Pfam" id="PF00496">
    <property type="entry name" value="SBP_bac_5"/>
    <property type="match status" value="1"/>
</dbReference>
<dbReference type="RefSeq" id="WP_376846369.1">
    <property type="nucleotide sequence ID" value="NZ_JBHSFW010000007.1"/>
</dbReference>
<accession>A0ABV9GRG9</accession>